<feature type="region of interest" description="Disordered" evidence="2">
    <location>
        <begin position="1"/>
        <end position="39"/>
    </location>
</feature>
<organism evidence="4 5">
    <name type="scientific">Cyclotella atomus</name>
    <dbReference type="NCBI Taxonomy" id="382360"/>
    <lineage>
        <taxon>Eukaryota</taxon>
        <taxon>Sar</taxon>
        <taxon>Stramenopiles</taxon>
        <taxon>Ochrophyta</taxon>
        <taxon>Bacillariophyta</taxon>
        <taxon>Coscinodiscophyceae</taxon>
        <taxon>Thalassiosirophycidae</taxon>
        <taxon>Stephanodiscales</taxon>
        <taxon>Stephanodiscaceae</taxon>
        <taxon>Cyclotella</taxon>
    </lineage>
</organism>
<evidence type="ECO:0000313" key="4">
    <source>
        <dbReference type="EMBL" id="KAL3799381.1"/>
    </source>
</evidence>
<dbReference type="GO" id="GO:0008270">
    <property type="term" value="F:zinc ion binding"/>
    <property type="evidence" value="ECO:0007669"/>
    <property type="project" value="UniProtKB-KW"/>
</dbReference>
<proteinExistence type="predicted"/>
<feature type="region of interest" description="Disordered" evidence="2">
    <location>
        <begin position="990"/>
        <end position="1012"/>
    </location>
</feature>
<sequence length="2152" mass="233998">MISGFSRAVGSADATELQERAPECREAVGVPSPAETSLVKDTPEPLTYFEYASRGLSLSAEKYAFEGVVFIRSDSSPLSQDIKPRTSSSLSSFKPRINQTKQESCQLQLESNPNVGRTTLTLRAWIDGTAAVVAAKKLFEDNEALSGTYSIGQSSTVGINAIRKTMSDDFPLGKVCEALKALSLVNKPNDFTAEIEAGKRSEKSDLQGSKRLSHRGDESSRARMVNVSNKTEEKKVKEVTLSNVGTGNNKKAGGKCSHCHGSHNRKDCNKLKEALKKQGKCPHCSKEGHLKDDCFVKYPDKKPKWMKGKFGGSSTETSAGNLEEFHAGIVSVSELSASELAQSVIDKIQCPEALSFGLVTELRSIHPKCTFDLPGQFIEHDGSLGLRAVIADVSYNSRNNFNLFSISRMLQLGWTLQGNRHKLTLTSSDNKSVINFDIVIKTKLGAVYAAKFTRSQEISAVNTEAGMKMSINRAHQLLGHKSEANTRKSAKALGIVITRLRMDPSGKNRKLAAKLLEPEYFHLQPINVELTPRDSPQYNSQAETVYPYLAGMARAAMSHANIPREIRPKIAVEILSTVTLLDGLSVVDYHGTPTTRDIIIYGENPRWANTNLCVIGEAAVVKEGKDGKTGDRGITVMFVGYTPDRTRDTYRFTTKRPIDDVDEDAVDPGDQLAEEEGSDSDDETNSTGVVKSVSFADAIESTIEEAHADNAATSGGTGTRSAATSAATSTGVTTRSGRVTKIPVTLRDFHLTNLSLMPEAFQGAATQANYIAHMLDLDKKEFAMTNISLPSTVGANDIIGNCVELEFDPEVLLVGAGSLEGFQHTDELRVVNYKEAMASDPVKWKEAVRQEYLKFKKYKVLRAIPKKDLPRDAGEFRNNEKMYIEVPDGMEEYLGSKRDTVCEMLVPLYGTKQAAECFYKTLKKVEKLGYSRSKADFTYYRWVDGRLLVFATWVDDLLVCGEDSDSNGLGEVKFTQPVLLQKLRNNCPPENNRIPRTPAAPGMELSKDESSPELDKEQGFKYQSLHVICTLKKVHWRALQYMLAYLYGTLNRGLSLRPIRLWDGSKGHEFVISGRSDSNYAANVDDRRSVTGCRTQLEGAPIMQRSATQRHVTLSVTEAESAAGVTEAQDMVYSHNVLTSIGLKVKLPMVLEMDNKGAVDPGKQPECRRADSSRRRSHALSPNAFLVGVHSHETKSKHSLPQRRLFLEPFDNVLDAIKEEQDNGVAFPRLTLQTEMPNLNVDVVLTNPSVTNTTTFSIDGGESKLVKSSSTKFLVADYDITEGSSENDFAILAIDEENDTEKDLFGEAAAVSNAKIDLPQNWTFRVVKKEQEPVIQATAINDRRRLRGEHTFDSSHTRTFADQPGLEHLNIQSHRREYATDTFPNKYSYQVDLYIEVDSAMVANHDPTDINNMPNTIAYINALITAVSLVFEREIDTHLHVLHIAKTSIYDTATDLNSAIDKMESTYAGSTWHYSDANGNTPDLHHGLFWRDIGGGIASILISCQHYVTGEEIITYQGTQCSPESGYGLSGKVQGSISDIGNLPTMFWDIIVVAHEIGHGFGSGHTHEDTAYNPPVDKCGLNVCTSLVTSSVIGAGDATLMSYCHFCQGYTDNFSLTFGGVWSKDVRKDVNNWSNTGNGWSQEPRRVANHMWKDISSRGECVKPYLEVPVQSCTINADCDDSNSCSVDECISGQCLNTMKEKCCGNLVCEPGKENCSDCGPFELNSGGIVYTCGHSPCYAIRNFMFDMQAINDVEISGLLFDVYTGVTDIAVYTAVGGYADKHSDPSAWVKIFESSYDYSSSGVLLYGARIDFAQKIKVTTGSTQSFYISLSVQGVWVSEAGSSSDVFDDNVKIFKLAKGSGSLWGDPYTNDLSFIGSLKYSILTAAATAAPSSLAPTTAGPTTLVPTSVLPTTARPSSAAPSSVSPTSLAPTSTGPTTLVPTSVSPTTARPSSAAPSSVSPTPLTPTSTGPTTLVPTSVSPTTAAPTRPTTLVPTSVSPTTARPSSAAPSSASPTTLTPTTARPTTLVPTSVSPVNLGPPVTAQPASARPSTAHPITIEPTPNKEEESGPPTSRPTKRTITPRPTHKKSGKDPESPKTGKDPKKASKDHKPDTSGKAKVVDDTNTVDENVVSSVQTIIGDSKYAEESEGIF</sequence>
<feature type="region of interest" description="Disordered" evidence="2">
    <location>
        <begin position="1156"/>
        <end position="1177"/>
    </location>
</feature>
<evidence type="ECO:0000256" key="1">
    <source>
        <dbReference type="PROSITE-ProRule" id="PRU00047"/>
    </source>
</evidence>
<dbReference type="InterPro" id="IPR001878">
    <property type="entry name" value="Znf_CCHC"/>
</dbReference>
<feature type="region of interest" description="Disordered" evidence="2">
    <location>
        <begin position="708"/>
        <end position="734"/>
    </location>
</feature>
<protein>
    <recommendedName>
        <fullName evidence="3">CCHC-type domain-containing protein</fullName>
    </recommendedName>
</protein>
<feature type="region of interest" description="Disordered" evidence="2">
    <location>
        <begin position="197"/>
        <end position="235"/>
    </location>
</feature>
<keyword evidence="5" id="KW-1185">Reference proteome</keyword>
<keyword evidence="1" id="KW-0863">Zinc-finger</keyword>
<dbReference type="PANTHER" id="PTHR33683">
    <property type="entry name" value="1, PUTATIVE-RELATED"/>
    <property type="match status" value="1"/>
</dbReference>
<feature type="compositionally biased region" description="Basic and acidic residues" evidence="2">
    <location>
        <begin position="1156"/>
        <end position="1174"/>
    </location>
</feature>
<feature type="compositionally biased region" description="Basic and acidic residues" evidence="2">
    <location>
        <begin position="2091"/>
        <end position="2122"/>
    </location>
</feature>
<evidence type="ECO:0000259" key="3">
    <source>
        <dbReference type="PROSITE" id="PS50158"/>
    </source>
</evidence>
<dbReference type="EMBL" id="JALLPJ020000189">
    <property type="protein sequence ID" value="KAL3799381.1"/>
    <property type="molecule type" value="Genomic_DNA"/>
</dbReference>
<feature type="compositionally biased region" description="Low complexity" evidence="2">
    <location>
        <begin position="1894"/>
        <end position="2032"/>
    </location>
</feature>
<accession>A0ABD3QHQ8</accession>
<feature type="compositionally biased region" description="Basic and acidic residues" evidence="2">
    <location>
        <begin position="17"/>
        <end position="26"/>
    </location>
</feature>
<comment type="caution">
    <text evidence="4">The sequence shown here is derived from an EMBL/GenBank/DDBJ whole genome shotgun (WGS) entry which is preliminary data.</text>
</comment>
<dbReference type="SUPFAM" id="SSF55486">
    <property type="entry name" value="Metalloproteases ('zincins'), catalytic domain"/>
    <property type="match status" value="1"/>
</dbReference>
<dbReference type="Pfam" id="PF13582">
    <property type="entry name" value="Reprolysin_3"/>
    <property type="match status" value="1"/>
</dbReference>
<dbReference type="PROSITE" id="PS50158">
    <property type="entry name" value="ZF_CCHC"/>
    <property type="match status" value="1"/>
</dbReference>
<dbReference type="Proteomes" id="UP001530400">
    <property type="component" value="Unassembled WGS sequence"/>
</dbReference>
<feature type="compositionally biased region" description="Low complexity" evidence="2">
    <location>
        <begin position="711"/>
        <end position="734"/>
    </location>
</feature>
<feature type="region of interest" description="Disordered" evidence="2">
    <location>
        <begin position="1894"/>
        <end position="2127"/>
    </location>
</feature>
<keyword evidence="1" id="KW-0479">Metal-binding</keyword>
<name>A0ABD3QHQ8_9STRA</name>
<dbReference type="PANTHER" id="PTHR33683:SF46">
    <property type="entry name" value="SUSHI DOMAIN-CONTAINING PROTEIN"/>
    <property type="match status" value="1"/>
</dbReference>
<dbReference type="Gene3D" id="3.40.390.10">
    <property type="entry name" value="Collagenase (Catalytic Domain)"/>
    <property type="match status" value="1"/>
</dbReference>
<feature type="domain" description="CCHC-type" evidence="3">
    <location>
        <begin position="280"/>
        <end position="294"/>
    </location>
</feature>
<evidence type="ECO:0000313" key="5">
    <source>
        <dbReference type="Proteomes" id="UP001530400"/>
    </source>
</evidence>
<dbReference type="InterPro" id="IPR024079">
    <property type="entry name" value="MetalloPept_cat_dom_sf"/>
</dbReference>
<reference evidence="4 5" key="1">
    <citation type="submission" date="2024-10" db="EMBL/GenBank/DDBJ databases">
        <title>Updated reference genomes for cyclostephanoid diatoms.</title>
        <authorList>
            <person name="Roberts W.R."/>
            <person name="Alverson A.J."/>
        </authorList>
    </citation>
    <scope>NUCLEOTIDE SEQUENCE [LARGE SCALE GENOMIC DNA]</scope>
    <source>
        <strain evidence="4 5">AJA010-31</strain>
    </source>
</reference>
<dbReference type="CDD" id="cd09272">
    <property type="entry name" value="RNase_HI_RT_Ty1"/>
    <property type="match status" value="1"/>
</dbReference>
<feature type="compositionally biased region" description="Acidic residues" evidence="2">
    <location>
        <begin position="660"/>
        <end position="684"/>
    </location>
</feature>
<keyword evidence="1" id="KW-0862">Zinc</keyword>
<gene>
    <name evidence="4" type="ORF">ACHAWO_000627</name>
</gene>
<evidence type="ECO:0000256" key="2">
    <source>
        <dbReference type="SAM" id="MobiDB-lite"/>
    </source>
</evidence>
<feature type="region of interest" description="Disordered" evidence="2">
    <location>
        <begin position="651"/>
        <end position="688"/>
    </location>
</feature>